<dbReference type="HAMAP" id="MF_00387">
    <property type="entry name" value="LpxA"/>
    <property type="match status" value="1"/>
</dbReference>
<evidence type="ECO:0000256" key="4">
    <source>
        <dbReference type="ARBA" id="ARBA00023098"/>
    </source>
</evidence>
<dbReference type="OrthoDB" id="9807278at2"/>
<protein>
    <recommendedName>
        <fullName evidence="6">Acyl-[acyl-carrier-protein]--UDP-N-acetylglucosamine O-acyltransferase</fullName>
        <shortName evidence="6">UDP-N-acetylglucosamine acyltransferase</shortName>
        <ecNumber evidence="6">2.3.1.129</ecNumber>
    </recommendedName>
</protein>
<dbReference type="CDD" id="cd03351">
    <property type="entry name" value="LbH_UDP-GlcNAc_AT"/>
    <property type="match status" value="1"/>
</dbReference>
<dbReference type="InterPro" id="IPR010137">
    <property type="entry name" value="Lipid_A_LpxA"/>
</dbReference>
<keyword evidence="9" id="KW-1185">Reference proteome</keyword>
<keyword evidence="6" id="KW-0677">Repeat</keyword>
<evidence type="ECO:0000256" key="5">
    <source>
        <dbReference type="ARBA" id="ARBA00023315"/>
    </source>
</evidence>
<dbReference type="InterPro" id="IPR037157">
    <property type="entry name" value="Acetyltransf_C_sf"/>
</dbReference>
<evidence type="ECO:0000313" key="8">
    <source>
        <dbReference type="EMBL" id="QCZ94311.1"/>
    </source>
</evidence>
<organism evidence="8 9">
    <name type="scientific">Salinimonas iocasae</name>
    <dbReference type="NCBI Taxonomy" id="2572577"/>
    <lineage>
        <taxon>Bacteria</taxon>
        <taxon>Pseudomonadati</taxon>
        <taxon>Pseudomonadota</taxon>
        <taxon>Gammaproteobacteria</taxon>
        <taxon>Alteromonadales</taxon>
        <taxon>Alteromonadaceae</taxon>
        <taxon>Alteromonas/Salinimonas group</taxon>
        <taxon>Salinimonas</taxon>
    </lineage>
</organism>
<dbReference type="AlphaFoldDB" id="A0A5B7YF96"/>
<dbReference type="Proteomes" id="UP000304912">
    <property type="component" value="Chromosome"/>
</dbReference>
<comment type="subcellular location">
    <subcellularLocation>
        <location evidence="6">Cytoplasm</location>
    </subcellularLocation>
</comment>
<evidence type="ECO:0000256" key="1">
    <source>
        <dbReference type="ARBA" id="ARBA00022516"/>
    </source>
</evidence>
<dbReference type="GO" id="GO:0008780">
    <property type="term" value="F:acyl-[acyl-carrier-protein]-UDP-N-acetylglucosamine O-acyltransferase activity"/>
    <property type="evidence" value="ECO:0007669"/>
    <property type="project" value="UniProtKB-UniRule"/>
</dbReference>
<proteinExistence type="inferred from homology"/>
<dbReference type="UniPathway" id="UPA00359">
    <property type="reaction ID" value="UER00477"/>
</dbReference>
<dbReference type="InterPro" id="IPR011004">
    <property type="entry name" value="Trimer_LpxA-like_sf"/>
</dbReference>
<keyword evidence="1 6" id="KW-0444">Lipid biosynthesis</keyword>
<accession>A0A5B7YF96</accession>
<feature type="domain" description="UDP N-acetylglucosamine O-acyltransferase C-terminal" evidence="7">
    <location>
        <begin position="174"/>
        <end position="255"/>
    </location>
</feature>
<dbReference type="EC" id="2.3.1.129" evidence="6"/>
<dbReference type="GO" id="GO:0009245">
    <property type="term" value="P:lipid A biosynthetic process"/>
    <property type="evidence" value="ECO:0007669"/>
    <property type="project" value="UniProtKB-UniRule"/>
</dbReference>
<dbReference type="PIRSF" id="PIRSF000456">
    <property type="entry name" value="UDP-GlcNAc_acltr"/>
    <property type="match status" value="1"/>
</dbReference>
<evidence type="ECO:0000256" key="2">
    <source>
        <dbReference type="ARBA" id="ARBA00022556"/>
    </source>
</evidence>
<keyword evidence="3 6" id="KW-0808">Transferase</keyword>
<dbReference type="PANTHER" id="PTHR43480">
    <property type="entry name" value="ACYL-[ACYL-CARRIER-PROTEIN]--UDP-N-ACETYLGLUCOSAMINE O-ACYLTRANSFERASE"/>
    <property type="match status" value="1"/>
</dbReference>
<dbReference type="GO" id="GO:0016020">
    <property type="term" value="C:membrane"/>
    <property type="evidence" value="ECO:0007669"/>
    <property type="project" value="GOC"/>
</dbReference>
<dbReference type="InterPro" id="IPR001451">
    <property type="entry name" value="Hexapep"/>
</dbReference>
<comment type="function">
    <text evidence="6">Involved in the biosynthesis of lipid A, a phosphorylated glycolipid that anchors the lipopolysaccharide to the outer membrane of the cell.</text>
</comment>
<comment type="pathway">
    <text evidence="6">Glycolipid biosynthesis; lipid IV(A) biosynthesis; lipid IV(A) from (3R)-3-hydroxytetradecanoyl-[acyl-carrier-protein] and UDP-N-acetyl-alpha-D-glucosamine: step 1/6.</text>
</comment>
<dbReference type="Gene3D" id="2.160.10.10">
    <property type="entry name" value="Hexapeptide repeat proteins"/>
    <property type="match status" value="1"/>
</dbReference>
<evidence type="ECO:0000259" key="7">
    <source>
        <dbReference type="Pfam" id="PF13720"/>
    </source>
</evidence>
<dbReference type="InterPro" id="IPR029098">
    <property type="entry name" value="Acetyltransf_C"/>
</dbReference>
<dbReference type="PANTHER" id="PTHR43480:SF1">
    <property type="entry name" value="ACYL-[ACYL-CARRIER-PROTEIN]--UDP-N-ACETYLGLUCOSAMINE O-ACYLTRANSFERASE, MITOCHONDRIAL-RELATED"/>
    <property type="match status" value="1"/>
</dbReference>
<keyword evidence="2 6" id="KW-0441">Lipid A biosynthesis</keyword>
<comment type="similarity">
    <text evidence="6">Belongs to the transferase hexapeptide repeat family. LpxA subfamily.</text>
</comment>
<evidence type="ECO:0000256" key="3">
    <source>
        <dbReference type="ARBA" id="ARBA00022679"/>
    </source>
</evidence>
<dbReference type="KEGG" id="salk:FBQ74_12890"/>
<dbReference type="RefSeq" id="WP_139757051.1">
    <property type="nucleotide sequence ID" value="NZ_CP039852.1"/>
</dbReference>
<dbReference type="NCBIfam" id="NF003657">
    <property type="entry name" value="PRK05289.1"/>
    <property type="match status" value="1"/>
</dbReference>
<dbReference type="Pfam" id="PF13720">
    <property type="entry name" value="Acetyltransf_11"/>
    <property type="match status" value="1"/>
</dbReference>
<reference evidence="8 9" key="1">
    <citation type="submission" date="2019-04" db="EMBL/GenBank/DDBJ databases">
        <title>Salinimonas iocasae sp. nov., a halophilic bacterium isolated from the outer tube casing of tubeworms in Okinawa Trough.</title>
        <authorList>
            <person name="Zhang H."/>
            <person name="Wang H."/>
            <person name="Li C."/>
        </authorList>
    </citation>
    <scope>NUCLEOTIDE SEQUENCE [LARGE SCALE GENOMIC DNA]</scope>
    <source>
        <strain evidence="8 9">KX18D6</strain>
    </source>
</reference>
<dbReference type="GO" id="GO:0005737">
    <property type="term" value="C:cytoplasm"/>
    <property type="evidence" value="ECO:0007669"/>
    <property type="project" value="UniProtKB-SubCell"/>
</dbReference>
<dbReference type="EMBL" id="CP039852">
    <property type="protein sequence ID" value="QCZ94311.1"/>
    <property type="molecule type" value="Genomic_DNA"/>
</dbReference>
<evidence type="ECO:0000313" key="9">
    <source>
        <dbReference type="Proteomes" id="UP000304912"/>
    </source>
</evidence>
<evidence type="ECO:0000256" key="6">
    <source>
        <dbReference type="HAMAP-Rule" id="MF_00387"/>
    </source>
</evidence>
<comment type="catalytic activity">
    <reaction evidence="6">
        <text>a (3R)-hydroxyacyl-[ACP] + UDP-N-acetyl-alpha-D-glucosamine = a UDP-3-O-[(3R)-3-hydroxyacyl]-N-acetyl-alpha-D-glucosamine + holo-[ACP]</text>
        <dbReference type="Rhea" id="RHEA:67812"/>
        <dbReference type="Rhea" id="RHEA-COMP:9685"/>
        <dbReference type="Rhea" id="RHEA-COMP:9945"/>
        <dbReference type="ChEBI" id="CHEBI:57705"/>
        <dbReference type="ChEBI" id="CHEBI:64479"/>
        <dbReference type="ChEBI" id="CHEBI:78827"/>
        <dbReference type="ChEBI" id="CHEBI:173225"/>
        <dbReference type="EC" id="2.3.1.129"/>
    </reaction>
</comment>
<dbReference type="Gene3D" id="1.20.1180.10">
    <property type="entry name" value="Udp N-acetylglucosamine O-acyltransferase, C-terminal domain"/>
    <property type="match status" value="1"/>
</dbReference>
<dbReference type="Pfam" id="PF00132">
    <property type="entry name" value="Hexapep"/>
    <property type="match status" value="2"/>
</dbReference>
<dbReference type="NCBIfam" id="TIGR01852">
    <property type="entry name" value="lipid_A_lpxA"/>
    <property type="match status" value="1"/>
</dbReference>
<sequence length="256" mass="27447">MIHSTAVIADSAKIGNNVTIGPFCYVGDNVVLGDDCILESHVVIKGPSKIGKANRFFQFCSIGEDCQDKKYAGEPTELVIGDNNVFREGSTVHRGTIQDESITIVGSNNLLMVNAHVAHDCVLGDNVILANNVSLAGHVHIGDHVIFGGGAAIHQFGKVGDHAFVGAGAIVLRDVPPYVMVNGQKNVPAGINSEGLRRRGFSSEAVMAIKRAYRTLYRANNTVDEALEILKKEAGTQSELNVLVEFLENAERGIIR</sequence>
<gene>
    <name evidence="6 8" type="primary">lpxA</name>
    <name evidence="8" type="ORF">FBQ74_12890</name>
</gene>
<dbReference type="SUPFAM" id="SSF51161">
    <property type="entry name" value="Trimeric LpxA-like enzymes"/>
    <property type="match status" value="1"/>
</dbReference>
<keyword evidence="5 6" id="KW-0012">Acyltransferase</keyword>
<keyword evidence="4 6" id="KW-0443">Lipid metabolism</keyword>
<keyword evidence="6" id="KW-0963">Cytoplasm</keyword>
<comment type="subunit">
    <text evidence="6">Homotrimer.</text>
</comment>
<name>A0A5B7YF96_9ALTE</name>